<dbReference type="Proteomes" id="UP000681722">
    <property type="component" value="Unassembled WGS sequence"/>
</dbReference>
<dbReference type="InterPro" id="IPR006671">
    <property type="entry name" value="Cyclin_N"/>
</dbReference>
<gene>
    <name evidence="6" type="ORF">GPM918_LOCUS10790</name>
    <name evidence="5" type="ORF">OVA965_LOCUS11400</name>
    <name evidence="8" type="ORF">SRO942_LOCUS10791</name>
    <name evidence="7" type="ORF">TMI583_LOCUS11401</name>
</gene>
<dbReference type="AlphaFoldDB" id="A0A814CNC9"/>
<accession>A0A814CNC9</accession>
<keyword evidence="9" id="KW-1185">Reference proteome</keyword>
<dbReference type="SMART" id="SM00385">
    <property type="entry name" value="CYCLIN"/>
    <property type="match status" value="1"/>
</dbReference>
<dbReference type="Pfam" id="PF00134">
    <property type="entry name" value="Cyclin_N"/>
    <property type="match status" value="1"/>
</dbReference>
<organism evidence="6 9">
    <name type="scientific">Didymodactylos carnosus</name>
    <dbReference type="NCBI Taxonomy" id="1234261"/>
    <lineage>
        <taxon>Eukaryota</taxon>
        <taxon>Metazoa</taxon>
        <taxon>Spiralia</taxon>
        <taxon>Gnathifera</taxon>
        <taxon>Rotifera</taxon>
        <taxon>Eurotatoria</taxon>
        <taxon>Bdelloidea</taxon>
        <taxon>Philodinida</taxon>
        <taxon>Philodinidae</taxon>
        <taxon>Didymodactylos</taxon>
    </lineage>
</organism>
<feature type="region of interest" description="Disordered" evidence="3">
    <location>
        <begin position="57"/>
        <end position="76"/>
    </location>
</feature>
<dbReference type="EMBL" id="CAJOBA010004400">
    <property type="protein sequence ID" value="CAF3711956.1"/>
    <property type="molecule type" value="Genomic_DNA"/>
</dbReference>
<dbReference type="EMBL" id="CAJOBC010002160">
    <property type="protein sequence ID" value="CAF3718901.1"/>
    <property type="molecule type" value="Genomic_DNA"/>
</dbReference>
<evidence type="ECO:0000313" key="6">
    <source>
        <dbReference type="EMBL" id="CAF0942554.1"/>
    </source>
</evidence>
<dbReference type="OrthoDB" id="10250320at2759"/>
<dbReference type="FunFam" id="1.10.472.10:FF:000123">
    <property type="entry name" value="Cyclin-Y-like protein 2"/>
    <property type="match status" value="1"/>
</dbReference>
<evidence type="ECO:0000256" key="2">
    <source>
        <dbReference type="RuleBase" id="RU000383"/>
    </source>
</evidence>
<reference evidence="6" key="1">
    <citation type="submission" date="2021-02" db="EMBL/GenBank/DDBJ databases">
        <authorList>
            <person name="Nowell W R."/>
        </authorList>
    </citation>
    <scope>NUCLEOTIDE SEQUENCE</scope>
</reference>
<evidence type="ECO:0000313" key="8">
    <source>
        <dbReference type="EMBL" id="CAF3718901.1"/>
    </source>
</evidence>
<keyword evidence="1 2" id="KW-0195">Cyclin</keyword>
<dbReference type="EMBL" id="CAJNOK010004395">
    <property type="protein sequence ID" value="CAF0936296.1"/>
    <property type="molecule type" value="Genomic_DNA"/>
</dbReference>
<protein>
    <recommendedName>
        <fullName evidence="4">Cyclin-like domain-containing protein</fullName>
    </recommendedName>
</protein>
<dbReference type="EMBL" id="CAJNOQ010002160">
    <property type="protein sequence ID" value="CAF0942554.1"/>
    <property type="molecule type" value="Genomic_DNA"/>
</dbReference>
<evidence type="ECO:0000256" key="1">
    <source>
        <dbReference type="ARBA" id="ARBA00023127"/>
    </source>
</evidence>
<feature type="region of interest" description="Disordered" evidence="3">
    <location>
        <begin position="1"/>
        <end position="24"/>
    </location>
</feature>
<dbReference type="Proteomes" id="UP000677228">
    <property type="component" value="Unassembled WGS sequence"/>
</dbReference>
<dbReference type="CDD" id="cd20540">
    <property type="entry name" value="CYCLIN_CCNY_like"/>
    <property type="match status" value="1"/>
</dbReference>
<evidence type="ECO:0000313" key="5">
    <source>
        <dbReference type="EMBL" id="CAF0936296.1"/>
    </source>
</evidence>
<comment type="caution">
    <text evidence="6">The sequence shown here is derived from an EMBL/GenBank/DDBJ whole genome shotgun (WGS) entry which is preliminary data.</text>
</comment>
<comment type="similarity">
    <text evidence="2">Belongs to the cyclin family.</text>
</comment>
<proteinExistence type="inferred from homology"/>
<dbReference type="Proteomes" id="UP000663829">
    <property type="component" value="Unassembled WGS sequence"/>
</dbReference>
<dbReference type="Proteomes" id="UP000682733">
    <property type="component" value="Unassembled WGS sequence"/>
</dbReference>
<dbReference type="InterPro" id="IPR036915">
    <property type="entry name" value="Cyclin-like_sf"/>
</dbReference>
<evidence type="ECO:0000313" key="7">
    <source>
        <dbReference type="EMBL" id="CAF3711956.1"/>
    </source>
</evidence>
<dbReference type="InterPro" id="IPR013763">
    <property type="entry name" value="Cyclin-like_dom"/>
</dbReference>
<evidence type="ECO:0000313" key="9">
    <source>
        <dbReference type="Proteomes" id="UP000663829"/>
    </source>
</evidence>
<evidence type="ECO:0000259" key="4">
    <source>
        <dbReference type="SMART" id="SM00385"/>
    </source>
</evidence>
<feature type="region of interest" description="Disordered" evidence="3">
    <location>
        <begin position="320"/>
        <end position="340"/>
    </location>
</feature>
<evidence type="ECO:0000256" key="3">
    <source>
        <dbReference type="SAM" id="MobiDB-lite"/>
    </source>
</evidence>
<feature type="domain" description="Cyclin-like" evidence="4">
    <location>
        <begin position="178"/>
        <end position="263"/>
    </location>
</feature>
<dbReference type="PANTHER" id="PTHR14248">
    <property type="entry name" value="CYCLIN Y, ISOFORM A"/>
    <property type="match status" value="1"/>
</dbReference>
<dbReference type="Gene3D" id="1.10.472.10">
    <property type="entry name" value="Cyclin-like"/>
    <property type="match status" value="1"/>
</dbReference>
<dbReference type="SUPFAM" id="SSF47954">
    <property type="entry name" value="Cyclin-like"/>
    <property type="match status" value="1"/>
</dbReference>
<sequence length="364" mass="40255">MLCGDPPKEQNQQLDRSLKLHPGSGDYIPFSSSTKTISPTAPNTVIIQQQSQTANLKGTSSFNTGHHQQPNRLQTQASSVSMSYKATSNGHDTPSALAPISNKHSNSCSTIYVDDSTVSQPNWKAMIKCVSLAIHSHIYSRKGNKTMDIFDEKLHPLTKDSVPDDYDEIVPEQKAIYRFLRILFTAAQLTAECAIVTLVYLERVLSYGGLDLCPSNWKRLVLGAVMLASKVWDDQAVWNVDFCQILKDITVHEMNELEREYVQLLQFNVNVGSSIYAKYYFDLRQLAKESKISFPDELLTKEKAIKLEAASLVGNRLNQTSSNVSGSGGTNNNSGGSGGQLVSLRRSASVEFMQSPRKSLLIIS</sequence>
<name>A0A814CNC9_9BILA</name>